<evidence type="ECO:0000313" key="3">
    <source>
        <dbReference type="Proteomes" id="UP000001937"/>
    </source>
</evidence>
<proteinExistence type="predicted"/>
<dbReference type="OrthoDB" id="5185113at2"/>
<evidence type="ECO:0008006" key="4">
    <source>
        <dbReference type="Google" id="ProtNLM"/>
    </source>
</evidence>
<evidence type="ECO:0000256" key="1">
    <source>
        <dbReference type="SAM" id="SignalP"/>
    </source>
</evidence>
<name>Q2J9V1_FRACC</name>
<sequence length="217" mass="22824">MRTVPQILRSAAAALVGILTFAGVALVAPSAASASTPDPEVWVGAPVAGTWTSDPATHHFLFHDQDQGDWSGDISAAPGAAVKVFVAPQAGGYPVATRVDQIGEACRYGGGGKFVNVGIYVNERRTGSVTYGHLVPAANLAVGQWINRWDSTVGAVATGLPRDAGCWTGEHVHMQSYNVHNYSCFNRGYRLGSPLNPTNFVSFVGGSRGTRQRQACP</sequence>
<reference evidence="2 3" key="1">
    <citation type="journal article" date="2007" name="Genome Res.">
        <title>Genome characteristics of facultatively symbiotic Frankia sp. strains reflect host range and host plant biogeography.</title>
        <authorList>
            <person name="Normand P."/>
            <person name="Lapierre P."/>
            <person name="Tisa L.S."/>
            <person name="Gogarten J.P."/>
            <person name="Alloisio N."/>
            <person name="Bagnarol E."/>
            <person name="Bassi C.A."/>
            <person name="Berry A.M."/>
            <person name="Bickhart D.M."/>
            <person name="Choisne N."/>
            <person name="Couloux A."/>
            <person name="Cournoyer B."/>
            <person name="Cruveiller S."/>
            <person name="Daubin V."/>
            <person name="Demange N."/>
            <person name="Francino M.P."/>
            <person name="Goltsman E."/>
            <person name="Huang Y."/>
            <person name="Kopp O.R."/>
            <person name="Labarre L."/>
            <person name="Lapidus A."/>
            <person name="Lavire C."/>
            <person name="Marechal J."/>
            <person name="Martinez M."/>
            <person name="Mastronunzio J.E."/>
            <person name="Mullin B.C."/>
            <person name="Niemann J."/>
            <person name="Pujic P."/>
            <person name="Rawnsley T."/>
            <person name="Rouy Z."/>
            <person name="Schenowitz C."/>
            <person name="Sellstedt A."/>
            <person name="Tavares F."/>
            <person name="Tomkins J.P."/>
            <person name="Vallenet D."/>
            <person name="Valverde C."/>
            <person name="Wall L.G."/>
            <person name="Wang Y."/>
            <person name="Medigue C."/>
            <person name="Benson D.R."/>
        </authorList>
    </citation>
    <scope>NUCLEOTIDE SEQUENCE [LARGE SCALE GENOMIC DNA]</scope>
    <source>
        <strain evidence="3">DSM 45818 / CECT 9043 / CcI3</strain>
    </source>
</reference>
<keyword evidence="3" id="KW-1185">Reference proteome</keyword>
<dbReference type="KEGG" id="fra:Francci3_2579"/>
<gene>
    <name evidence="2" type="ordered locus">Francci3_2579</name>
</gene>
<dbReference type="HOGENOM" id="CLU_1287260_0_0_11"/>
<dbReference type="EMBL" id="CP000249">
    <property type="protein sequence ID" value="ABD11941.1"/>
    <property type="molecule type" value="Genomic_DNA"/>
</dbReference>
<protein>
    <recommendedName>
        <fullName evidence="4">Peptidase M23B</fullName>
    </recommendedName>
</protein>
<organism evidence="2 3">
    <name type="scientific">Frankia casuarinae (strain DSM 45818 / CECT 9043 / HFP020203 / CcI3)</name>
    <dbReference type="NCBI Taxonomy" id="106370"/>
    <lineage>
        <taxon>Bacteria</taxon>
        <taxon>Bacillati</taxon>
        <taxon>Actinomycetota</taxon>
        <taxon>Actinomycetes</taxon>
        <taxon>Frankiales</taxon>
        <taxon>Frankiaceae</taxon>
        <taxon>Frankia</taxon>
    </lineage>
</organism>
<dbReference type="AlphaFoldDB" id="Q2J9V1"/>
<dbReference type="STRING" id="106370.Francci3_2579"/>
<feature type="signal peptide" evidence="1">
    <location>
        <begin position="1"/>
        <end position="27"/>
    </location>
</feature>
<accession>Q2J9V1</accession>
<feature type="chain" id="PRO_5038957804" description="Peptidase M23B" evidence="1">
    <location>
        <begin position="28"/>
        <end position="217"/>
    </location>
</feature>
<dbReference type="RefSeq" id="WP_011436976.1">
    <property type="nucleotide sequence ID" value="NC_007777.1"/>
</dbReference>
<evidence type="ECO:0000313" key="2">
    <source>
        <dbReference type="EMBL" id="ABD11941.1"/>
    </source>
</evidence>
<keyword evidence="1" id="KW-0732">Signal</keyword>
<dbReference type="Proteomes" id="UP000001937">
    <property type="component" value="Chromosome"/>
</dbReference>